<dbReference type="Pfam" id="PF13303">
    <property type="entry name" value="PTS_EIIC_2"/>
    <property type="match status" value="1"/>
</dbReference>
<evidence type="ECO:0000256" key="3">
    <source>
        <dbReference type="ARBA" id="ARBA00022475"/>
    </source>
</evidence>
<feature type="transmembrane region" description="Helical" evidence="8">
    <location>
        <begin position="343"/>
        <end position="361"/>
    </location>
</feature>
<feature type="transmembrane region" description="Helical" evidence="8">
    <location>
        <begin position="74"/>
        <end position="96"/>
    </location>
</feature>
<evidence type="ECO:0000313" key="10">
    <source>
        <dbReference type="EMBL" id="EEP29397.1"/>
    </source>
</evidence>
<name>C4G9V0_9FIRM</name>
<dbReference type="GO" id="GO:0005886">
    <property type="term" value="C:plasma membrane"/>
    <property type="evidence" value="ECO:0007669"/>
    <property type="project" value="UniProtKB-SubCell"/>
</dbReference>
<feature type="transmembrane region" description="Helical" evidence="8">
    <location>
        <begin position="381"/>
        <end position="403"/>
    </location>
</feature>
<keyword evidence="11" id="KW-1185">Reference proteome</keyword>
<evidence type="ECO:0000256" key="4">
    <source>
        <dbReference type="ARBA" id="ARBA00022597"/>
    </source>
</evidence>
<feature type="domain" description="Phosphotransferase system EIIC" evidence="9">
    <location>
        <begin position="77"/>
        <end position="415"/>
    </location>
</feature>
<dbReference type="STRING" id="626523.GCWU000342_00755"/>
<dbReference type="HOGENOM" id="CLU_063648_0_0_9"/>
<comment type="caution">
    <text evidence="10">The sequence shown here is derived from an EMBL/GenBank/DDBJ whole genome shotgun (WGS) entry which is preliminary data.</text>
</comment>
<feature type="transmembrane region" description="Helical" evidence="8">
    <location>
        <begin position="232"/>
        <end position="251"/>
    </location>
</feature>
<evidence type="ECO:0000256" key="6">
    <source>
        <dbReference type="ARBA" id="ARBA00022989"/>
    </source>
</evidence>
<feature type="transmembrane region" description="Helical" evidence="8">
    <location>
        <begin position="191"/>
        <end position="212"/>
    </location>
</feature>
<evidence type="ECO:0000256" key="8">
    <source>
        <dbReference type="SAM" id="Phobius"/>
    </source>
</evidence>
<dbReference type="GO" id="GO:0009401">
    <property type="term" value="P:phosphoenolpyruvate-dependent sugar phosphotransferase system"/>
    <property type="evidence" value="ECO:0007669"/>
    <property type="project" value="InterPro"/>
</dbReference>
<evidence type="ECO:0000313" key="11">
    <source>
        <dbReference type="Proteomes" id="UP000003494"/>
    </source>
</evidence>
<dbReference type="GO" id="GO:0008982">
    <property type="term" value="F:protein-N(PI)-phosphohistidine-sugar phosphotransferase activity"/>
    <property type="evidence" value="ECO:0007669"/>
    <property type="project" value="InterPro"/>
</dbReference>
<feature type="transmembrane region" description="Helical" evidence="8">
    <location>
        <begin position="317"/>
        <end position="336"/>
    </location>
</feature>
<reference evidence="10" key="1">
    <citation type="submission" date="2009-04" db="EMBL/GenBank/DDBJ databases">
        <authorList>
            <person name="Weinstock G."/>
            <person name="Sodergren E."/>
            <person name="Clifton S."/>
            <person name="Fulton L."/>
            <person name="Fulton B."/>
            <person name="Courtney L."/>
            <person name="Fronick C."/>
            <person name="Harrison M."/>
            <person name="Strong C."/>
            <person name="Farmer C."/>
            <person name="Delahaunty K."/>
            <person name="Markovic C."/>
            <person name="Hall O."/>
            <person name="Minx P."/>
            <person name="Tomlinson C."/>
            <person name="Mitreva M."/>
            <person name="Nelson J."/>
            <person name="Hou S."/>
            <person name="Wollam A."/>
            <person name="Pepin K.H."/>
            <person name="Johnson M."/>
            <person name="Bhonagiri V."/>
            <person name="Nash W.E."/>
            <person name="Warren W."/>
            <person name="Chinwalla A."/>
            <person name="Mardis E.R."/>
            <person name="Wilson R.K."/>
        </authorList>
    </citation>
    <scope>NUCLEOTIDE SEQUENCE [LARGE SCALE GENOMIC DNA]</scope>
    <source>
        <strain evidence="10">DSM 14600</strain>
    </source>
</reference>
<keyword evidence="5 8" id="KW-0812">Transmembrane</keyword>
<evidence type="ECO:0000256" key="7">
    <source>
        <dbReference type="ARBA" id="ARBA00023136"/>
    </source>
</evidence>
<keyword evidence="6 8" id="KW-1133">Transmembrane helix</keyword>
<gene>
    <name evidence="10" type="ORF">GCWU000342_00755</name>
</gene>
<proteinExistence type="predicted"/>
<comment type="subcellular location">
    <subcellularLocation>
        <location evidence="1">Cell membrane</location>
        <topology evidence="1">Multi-pass membrane protein</topology>
    </subcellularLocation>
</comment>
<dbReference type="AlphaFoldDB" id="C4G9V0"/>
<keyword evidence="7 8" id="KW-0472">Membrane</keyword>
<evidence type="ECO:0000256" key="1">
    <source>
        <dbReference type="ARBA" id="ARBA00004651"/>
    </source>
</evidence>
<dbReference type="eggNOG" id="COG3641">
    <property type="taxonomic scope" value="Bacteria"/>
</dbReference>
<dbReference type="EMBL" id="ACIP02000001">
    <property type="protein sequence ID" value="EEP29397.1"/>
    <property type="molecule type" value="Genomic_DNA"/>
</dbReference>
<keyword evidence="2" id="KW-0813">Transport</keyword>
<feature type="transmembrane region" description="Helical" evidence="8">
    <location>
        <begin position="161"/>
        <end position="179"/>
    </location>
</feature>
<keyword evidence="3" id="KW-1003">Cell membrane</keyword>
<accession>C4G9V0</accession>
<evidence type="ECO:0000259" key="9">
    <source>
        <dbReference type="Pfam" id="PF13303"/>
    </source>
</evidence>
<sequence>MQPESKEILSGNHAAGNKKYHAAGRAGCKKRLTFQRAFHSVYAGVMTYMRKEALMSTFQSFLKRKNIVISGKRYGIDALGAMAQGLFCSLLVGTIINTLGTQFHIAALSRTIATIAGIDYTVGGMAMAMSGPAMACAIGYALSAPPLVLFSLITVGFASNALGGAGGPLAVLFVAIIAAECGKAVSKETKVDILVTPAVTIGIGVALSWAIAPLLGSAAMQLGSIIVWATELQPFFMGIIVSVVVGIALTLPISSAAICAALGLTGLAGGAALAGCCAQMVGFAVASYRENGVGGLVSQGIGTSMLQMGNIVKNPRIWIAPTLASAITGPIATCIFQLKMDGPAISSGMGTCGLVGPLGVYSGWISDIDKGLKAGISAGDWIGLVLISLVLPAVLTLLIHMAVKKAGWVKLGDQKL</sequence>
<dbReference type="InterPro" id="IPR003352">
    <property type="entry name" value="PTS_EIIC"/>
</dbReference>
<dbReference type="Proteomes" id="UP000003494">
    <property type="component" value="Unassembled WGS sequence"/>
</dbReference>
<keyword evidence="4" id="KW-0762">Sugar transport</keyword>
<evidence type="ECO:0000256" key="2">
    <source>
        <dbReference type="ARBA" id="ARBA00022448"/>
    </source>
</evidence>
<evidence type="ECO:0000256" key="5">
    <source>
        <dbReference type="ARBA" id="ARBA00022692"/>
    </source>
</evidence>
<organism evidence="10 11">
    <name type="scientific">Shuttleworthella satelles DSM 14600</name>
    <dbReference type="NCBI Taxonomy" id="626523"/>
    <lineage>
        <taxon>Bacteria</taxon>
        <taxon>Bacillati</taxon>
        <taxon>Bacillota</taxon>
        <taxon>Clostridia</taxon>
        <taxon>Lachnospirales</taxon>
        <taxon>Lachnospiraceae</taxon>
        <taxon>Shuttleworthella</taxon>
    </lineage>
</organism>
<feature type="transmembrane region" description="Helical" evidence="8">
    <location>
        <begin position="258"/>
        <end position="286"/>
    </location>
</feature>
<protein>
    <recommendedName>
        <fullName evidence="9">Phosphotransferase system EIIC domain-containing protein</fullName>
    </recommendedName>
</protein>